<organism evidence="3 4">
    <name type="scientific">Thalassospira povalilytica</name>
    <dbReference type="NCBI Taxonomy" id="732237"/>
    <lineage>
        <taxon>Bacteria</taxon>
        <taxon>Pseudomonadati</taxon>
        <taxon>Pseudomonadota</taxon>
        <taxon>Alphaproteobacteria</taxon>
        <taxon>Rhodospirillales</taxon>
        <taxon>Thalassospiraceae</taxon>
        <taxon>Thalassospira</taxon>
    </lineage>
</organism>
<keyword evidence="2" id="KW-0812">Transmembrane</keyword>
<keyword evidence="2" id="KW-1133">Transmembrane helix</keyword>
<accession>A0A8I1MAT6</accession>
<keyword evidence="3" id="KW-0121">Carboxypeptidase</keyword>
<comment type="caution">
    <text evidence="3">The sequence shown here is derived from an EMBL/GenBank/DDBJ whole genome shotgun (WGS) entry which is preliminary data.</text>
</comment>
<gene>
    <name evidence="3" type="ORF">JF547_15830</name>
</gene>
<name>A0A8I1MAT6_9PROT</name>
<reference evidence="3" key="1">
    <citation type="submission" date="2020-12" db="EMBL/GenBank/DDBJ databases">
        <title>Oil enriched cultivation method for isolating marine PHA-producing bacteria.</title>
        <authorList>
            <person name="Zheng W."/>
            <person name="Yu S."/>
            <person name="Huang Y."/>
        </authorList>
    </citation>
    <scope>NUCLEOTIDE SEQUENCE</scope>
    <source>
        <strain evidence="3">SY-2-3</strain>
    </source>
</reference>
<evidence type="ECO:0000313" key="4">
    <source>
        <dbReference type="Proteomes" id="UP000664405"/>
    </source>
</evidence>
<dbReference type="GO" id="GO:0004180">
    <property type="term" value="F:carboxypeptidase activity"/>
    <property type="evidence" value="ECO:0007669"/>
    <property type="project" value="UniProtKB-KW"/>
</dbReference>
<protein>
    <submittedName>
        <fullName evidence="3">Carboxypeptidase regulatory-like domain-containing protein</fullName>
    </submittedName>
</protein>
<sequence length="185" mass="19912">MHLAGISRVPVIMVLVALSVLILSEPTDARAHGAGWQAVGNENTVRYRFGYTDGSPMGFAEVIVTAPDGKIWQKARTDRSGHFAFAPDQPGRDITQPQNWHIRVGDGMGHVVQLTHQSKPDITSDPPDPTAPTAPTAPVANTKMRGSAAIFDLPVWAGMLFGLSVLANLYGGLLLWGRVRKAHQS</sequence>
<evidence type="ECO:0000256" key="2">
    <source>
        <dbReference type="SAM" id="Phobius"/>
    </source>
</evidence>
<feature type="region of interest" description="Disordered" evidence="1">
    <location>
        <begin position="118"/>
        <end position="140"/>
    </location>
</feature>
<dbReference type="AlphaFoldDB" id="A0A8I1MAT6"/>
<feature type="transmembrane region" description="Helical" evidence="2">
    <location>
        <begin position="153"/>
        <end position="176"/>
    </location>
</feature>
<proteinExistence type="predicted"/>
<evidence type="ECO:0000256" key="1">
    <source>
        <dbReference type="SAM" id="MobiDB-lite"/>
    </source>
</evidence>
<dbReference type="RefSeq" id="WP_206927994.1">
    <property type="nucleotide sequence ID" value="NZ_JAEKJW010000003.1"/>
</dbReference>
<dbReference type="EMBL" id="JAEKJW010000003">
    <property type="protein sequence ID" value="MBN8197937.1"/>
    <property type="molecule type" value="Genomic_DNA"/>
</dbReference>
<evidence type="ECO:0000313" key="3">
    <source>
        <dbReference type="EMBL" id="MBN8197937.1"/>
    </source>
</evidence>
<dbReference type="Proteomes" id="UP000664405">
    <property type="component" value="Unassembled WGS sequence"/>
</dbReference>
<keyword evidence="3" id="KW-0378">Hydrolase</keyword>
<keyword evidence="3" id="KW-0645">Protease</keyword>
<keyword evidence="2" id="KW-0472">Membrane</keyword>